<evidence type="ECO:0000256" key="1">
    <source>
        <dbReference type="ARBA" id="ARBA00005375"/>
    </source>
</evidence>
<dbReference type="PANTHER" id="PTHR11567:SF110">
    <property type="entry name" value="2-PHOSPHOXYLOSE PHOSPHATASE 1"/>
    <property type="match status" value="1"/>
</dbReference>
<feature type="non-terminal residue" evidence="6">
    <location>
        <position position="205"/>
    </location>
</feature>
<evidence type="ECO:0000256" key="2">
    <source>
        <dbReference type="ARBA" id="ARBA00022801"/>
    </source>
</evidence>
<dbReference type="Proteomes" id="UP000678393">
    <property type="component" value="Unassembled WGS sequence"/>
</dbReference>
<reference evidence="6" key="1">
    <citation type="submission" date="2021-04" db="EMBL/GenBank/DDBJ databases">
        <authorList>
            <consortium name="Molecular Ecology Group"/>
        </authorList>
    </citation>
    <scope>NUCLEOTIDE SEQUENCE</scope>
</reference>
<evidence type="ECO:0000313" key="6">
    <source>
        <dbReference type="EMBL" id="CAG5116696.1"/>
    </source>
</evidence>
<evidence type="ECO:0000256" key="3">
    <source>
        <dbReference type="ARBA" id="ARBA00036311"/>
    </source>
</evidence>
<dbReference type="SUPFAM" id="SSF53254">
    <property type="entry name" value="Phosphoglycerate mutase-like"/>
    <property type="match status" value="1"/>
</dbReference>
<dbReference type="Pfam" id="PF00328">
    <property type="entry name" value="His_Phos_2"/>
    <property type="match status" value="1"/>
</dbReference>
<dbReference type="InterPro" id="IPR000560">
    <property type="entry name" value="His_Pase_clade-2"/>
</dbReference>
<dbReference type="PROSITE" id="PS00778">
    <property type="entry name" value="HIS_ACID_PHOSPHAT_2"/>
    <property type="match status" value="1"/>
</dbReference>
<evidence type="ECO:0000313" key="7">
    <source>
        <dbReference type="Proteomes" id="UP000678393"/>
    </source>
</evidence>
<dbReference type="OrthoDB" id="6091764at2759"/>
<comment type="catalytic activity">
    <reaction evidence="3">
        <text>3-O-[beta-D-GlcA-(1-&gt;3)-beta-D-Gal-(1-&gt;3)-beta-D-Gal-(1-&gt;4)-beta-D-2-O-P-Xyl]-L-seryl-[protein] + H2O = 3-O-(beta-D-GlcA-(1-&gt;3)-beta-D-Gal-(1-&gt;3)-beta-D-Gal-(1-&gt;4)-beta-D-Xyl)-L-seryl-[protein] + phosphate</text>
        <dbReference type="Rhea" id="RHEA:56512"/>
        <dbReference type="Rhea" id="RHEA-COMP:12573"/>
        <dbReference type="Rhea" id="RHEA-COMP:14559"/>
        <dbReference type="ChEBI" id="CHEBI:15377"/>
        <dbReference type="ChEBI" id="CHEBI:43474"/>
        <dbReference type="ChEBI" id="CHEBI:132093"/>
        <dbReference type="ChEBI" id="CHEBI:140495"/>
    </reaction>
</comment>
<accession>A0A8S3YQR5</accession>
<dbReference type="EMBL" id="CAJHNH020000288">
    <property type="protein sequence ID" value="CAG5116696.1"/>
    <property type="molecule type" value="Genomic_DNA"/>
</dbReference>
<dbReference type="InterPro" id="IPR029033">
    <property type="entry name" value="His_PPase_superfam"/>
</dbReference>
<dbReference type="GO" id="GO:0016791">
    <property type="term" value="F:phosphatase activity"/>
    <property type="evidence" value="ECO:0007669"/>
    <property type="project" value="TreeGrafter"/>
</dbReference>
<dbReference type="PANTHER" id="PTHR11567">
    <property type="entry name" value="ACID PHOSPHATASE-RELATED"/>
    <property type="match status" value="1"/>
</dbReference>
<keyword evidence="7" id="KW-1185">Reference proteome</keyword>
<proteinExistence type="inferred from homology"/>
<sequence length="205" mass="24083">VHGLPFPRELEKHKNLIVNRATQMLHTAMTGQNRTERTVITRLSAGPLLTKVVDLMESVTKEIGNTPKLCLFSTHDSTMTGVLEALGIWKDEWPPFAANMRIELYKDMNSPEYYVRILYCGEVQRISSQKEDFMHWNDFRNSIKRFMIREAEYWDICSSDILEKLAKQFLMGQHYLLQNTLGELKTLMISDLTEIWCFVYFFFKN</sequence>
<dbReference type="InterPro" id="IPR050645">
    <property type="entry name" value="Histidine_acid_phosphatase"/>
</dbReference>
<evidence type="ECO:0000256" key="4">
    <source>
        <dbReference type="ARBA" id="ARBA00040357"/>
    </source>
</evidence>
<dbReference type="CDD" id="cd07061">
    <property type="entry name" value="HP_HAP_like"/>
    <property type="match status" value="1"/>
</dbReference>
<evidence type="ECO:0000256" key="5">
    <source>
        <dbReference type="ARBA" id="ARBA00041499"/>
    </source>
</evidence>
<gene>
    <name evidence="6" type="ORF">CUNI_LOCUS2254</name>
</gene>
<name>A0A8S3YQR5_9EUPU</name>
<dbReference type="AlphaFoldDB" id="A0A8S3YQR5"/>
<comment type="caution">
    <text evidence="6">The sequence shown here is derived from an EMBL/GenBank/DDBJ whole genome shotgun (WGS) entry which is preliminary data.</text>
</comment>
<dbReference type="InterPro" id="IPR033379">
    <property type="entry name" value="Acid_Pase_AS"/>
</dbReference>
<dbReference type="Gene3D" id="3.40.50.1240">
    <property type="entry name" value="Phosphoglycerate mutase-like"/>
    <property type="match status" value="1"/>
</dbReference>
<organism evidence="6 7">
    <name type="scientific">Candidula unifasciata</name>
    <dbReference type="NCBI Taxonomy" id="100452"/>
    <lineage>
        <taxon>Eukaryota</taxon>
        <taxon>Metazoa</taxon>
        <taxon>Spiralia</taxon>
        <taxon>Lophotrochozoa</taxon>
        <taxon>Mollusca</taxon>
        <taxon>Gastropoda</taxon>
        <taxon>Heterobranchia</taxon>
        <taxon>Euthyneura</taxon>
        <taxon>Panpulmonata</taxon>
        <taxon>Eupulmonata</taxon>
        <taxon>Stylommatophora</taxon>
        <taxon>Helicina</taxon>
        <taxon>Helicoidea</taxon>
        <taxon>Geomitridae</taxon>
        <taxon>Candidula</taxon>
    </lineage>
</organism>
<comment type="similarity">
    <text evidence="1">Belongs to the histidine acid phosphatase family.</text>
</comment>
<protein>
    <recommendedName>
        <fullName evidence="4">2-phosphoxylose phosphatase 1</fullName>
    </recommendedName>
    <alternativeName>
        <fullName evidence="5">Acid phosphatase-like protein 2</fullName>
    </alternativeName>
</protein>
<keyword evidence="2" id="KW-0378">Hydrolase</keyword>